<accession>A0ACB0K7G7</accession>
<evidence type="ECO:0000313" key="1">
    <source>
        <dbReference type="EMBL" id="CAJ2653284.1"/>
    </source>
</evidence>
<dbReference type="EMBL" id="CASHSV030000206">
    <property type="protein sequence ID" value="CAJ2653284.1"/>
    <property type="molecule type" value="Genomic_DNA"/>
</dbReference>
<organism evidence="1 2">
    <name type="scientific">Trifolium pratense</name>
    <name type="common">Red clover</name>
    <dbReference type="NCBI Taxonomy" id="57577"/>
    <lineage>
        <taxon>Eukaryota</taxon>
        <taxon>Viridiplantae</taxon>
        <taxon>Streptophyta</taxon>
        <taxon>Embryophyta</taxon>
        <taxon>Tracheophyta</taxon>
        <taxon>Spermatophyta</taxon>
        <taxon>Magnoliopsida</taxon>
        <taxon>eudicotyledons</taxon>
        <taxon>Gunneridae</taxon>
        <taxon>Pentapetalae</taxon>
        <taxon>rosids</taxon>
        <taxon>fabids</taxon>
        <taxon>Fabales</taxon>
        <taxon>Fabaceae</taxon>
        <taxon>Papilionoideae</taxon>
        <taxon>50 kb inversion clade</taxon>
        <taxon>NPAAA clade</taxon>
        <taxon>Hologalegina</taxon>
        <taxon>IRL clade</taxon>
        <taxon>Trifolieae</taxon>
        <taxon>Trifolium</taxon>
    </lineage>
</organism>
<evidence type="ECO:0000313" key="2">
    <source>
        <dbReference type="Proteomes" id="UP001177021"/>
    </source>
</evidence>
<dbReference type="Proteomes" id="UP001177021">
    <property type="component" value="Unassembled WGS sequence"/>
</dbReference>
<comment type="caution">
    <text evidence="1">The sequence shown here is derived from an EMBL/GenBank/DDBJ whole genome shotgun (WGS) entry which is preliminary data.</text>
</comment>
<reference evidence="1" key="1">
    <citation type="submission" date="2023-10" db="EMBL/GenBank/DDBJ databases">
        <authorList>
            <person name="Rodriguez Cubillos JULIANA M."/>
            <person name="De Vega J."/>
        </authorList>
    </citation>
    <scope>NUCLEOTIDE SEQUENCE</scope>
</reference>
<sequence>MELRCEVFDMYNIGSCCILHNNEDNIEYEIDIEMSNYFLYLVAFFLPKETN</sequence>
<keyword evidence="2" id="KW-1185">Reference proteome</keyword>
<name>A0ACB0K7G7_TRIPR</name>
<gene>
    <name evidence="1" type="ORF">MILVUS5_LOCUS20656</name>
</gene>
<proteinExistence type="predicted"/>
<protein>
    <submittedName>
        <fullName evidence="1">Uncharacterized protein</fullName>
    </submittedName>
</protein>